<dbReference type="PROSITE" id="PS51480">
    <property type="entry name" value="DHAL"/>
    <property type="match status" value="1"/>
</dbReference>
<dbReference type="PANTHER" id="PTHR28629:SF4">
    <property type="entry name" value="TRIOKINASE_FMN CYCLASE"/>
    <property type="match status" value="1"/>
</dbReference>
<proteinExistence type="predicted"/>
<evidence type="ECO:0000256" key="1">
    <source>
        <dbReference type="ARBA" id="ARBA00022679"/>
    </source>
</evidence>
<gene>
    <name evidence="4" type="ORF">E1269_14880</name>
</gene>
<dbReference type="InterPro" id="IPR050861">
    <property type="entry name" value="Dihydroxyacetone_Kinase"/>
</dbReference>
<dbReference type="SUPFAM" id="SSF101473">
    <property type="entry name" value="DhaL-like"/>
    <property type="match status" value="1"/>
</dbReference>
<accession>A0A4R5DFW7</accession>
<dbReference type="RefSeq" id="WP_131895792.1">
    <property type="nucleotide sequence ID" value="NZ_SMKZ01000019.1"/>
</dbReference>
<evidence type="ECO:0000256" key="2">
    <source>
        <dbReference type="ARBA" id="ARBA00022777"/>
    </source>
</evidence>
<evidence type="ECO:0000313" key="5">
    <source>
        <dbReference type="Proteomes" id="UP000294739"/>
    </source>
</evidence>
<dbReference type="Gene3D" id="1.25.40.340">
    <property type="match status" value="1"/>
</dbReference>
<keyword evidence="1" id="KW-0808">Transferase</keyword>
<dbReference type="Proteomes" id="UP000294739">
    <property type="component" value="Unassembled WGS sequence"/>
</dbReference>
<dbReference type="Pfam" id="PF02734">
    <property type="entry name" value="Dak2"/>
    <property type="match status" value="1"/>
</dbReference>
<comment type="caution">
    <text evidence="4">The sequence shown here is derived from an EMBL/GenBank/DDBJ whole genome shotgun (WGS) entry which is preliminary data.</text>
</comment>
<dbReference type="EMBL" id="SMKZ01000019">
    <property type="protein sequence ID" value="TDE09293.1"/>
    <property type="molecule type" value="Genomic_DNA"/>
</dbReference>
<protein>
    <submittedName>
        <fullName evidence="4">DAK2 domain-containing protein</fullName>
    </submittedName>
</protein>
<sequence length="206" mass="19940">MRAAAAATWVADACDRLTDAKDELTELDAAAGDGDLGVTVAAGATEVAAALRALRPDAGVADVLRVAGAAFARGNPSSFAALVGGGLVAAARATADAVAFDPATVRALVATAASTIAERGGSAPGDRTVLDVLVPLGDALAASSPAPLAELVATASAGVNATTTMVPARGRAAWVGERGLGVPDGGATAVLRFLQALGSTRGEQAA</sequence>
<dbReference type="InParanoid" id="A0A4R5DFW7"/>
<keyword evidence="5" id="KW-1185">Reference proteome</keyword>
<feature type="domain" description="DhaL" evidence="3">
    <location>
        <begin position="4"/>
        <end position="199"/>
    </location>
</feature>
<dbReference type="AlphaFoldDB" id="A0A4R5DFW7"/>
<dbReference type="InterPro" id="IPR036117">
    <property type="entry name" value="DhaL_dom_sf"/>
</dbReference>
<organism evidence="4 5">
    <name type="scientific">Jiangella asiatica</name>
    <dbReference type="NCBI Taxonomy" id="2530372"/>
    <lineage>
        <taxon>Bacteria</taxon>
        <taxon>Bacillati</taxon>
        <taxon>Actinomycetota</taxon>
        <taxon>Actinomycetes</taxon>
        <taxon>Jiangellales</taxon>
        <taxon>Jiangellaceae</taxon>
        <taxon>Jiangella</taxon>
    </lineage>
</organism>
<name>A0A4R5DFW7_9ACTN</name>
<dbReference type="InterPro" id="IPR004007">
    <property type="entry name" value="DhaL_dom"/>
</dbReference>
<dbReference type="GO" id="GO:0005829">
    <property type="term" value="C:cytosol"/>
    <property type="evidence" value="ECO:0007669"/>
    <property type="project" value="TreeGrafter"/>
</dbReference>
<evidence type="ECO:0000313" key="4">
    <source>
        <dbReference type="EMBL" id="TDE09293.1"/>
    </source>
</evidence>
<dbReference type="GO" id="GO:0019563">
    <property type="term" value="P:glycerol catabolic process"/>
    <property type="evidence" value="ECO:0007669"/>
    <property type="project" value="TreeGrafter"/>
</dbReference>
<evidence type="ECO:0000259" key="3">
    <source>
        <dbReference type="PROSITE" id="PS51480"/>
    </source>
</evidence>
<dbReference type="SMART" id="SM01120">
    <property type="entry name" value="Dak2"/>
    <property type="match status" value="1"/>
</dbReference>
<keyword evidence="2" id="KW-0418">Kinase</keyword>
<dbReference type="OrthoDB" id="9800291at2"/>
<reference evidence="4 5" key="1">
    <citation type="submission" date="2019-03" db="EMBL/GenBank/DDBJ databases">
        <title>Draft genome sequences of novel Actinobacteria.</title>
        <authorList>
            <person name="Sahin N."/>
            <person name="Ay H."/>
            <person name="Saygin H."/>
        </authorList>
    </citation>
    <scope>NUCLEOTIDE SEQUENCE [LARGE SCALE GENOMIC DNA]</scope>
    <source>
        <strain evidence="4 5">5K138</strain>
    </source>
</reference>
<dbReference type="PANTHER" id="PTHR28629">
    <property type="entry name" value="TRIOKINASE/FMN CYCLASE"/>
    <property type="match status" value="1"/>
</dbReference>
<dbReference type="GO" id="GO:0004371">
    <property type="term" value="F:glycerone kinase activity"/>
    <property type="evidence" value="ECO:0007669"/>
    <property type="project" value="InterPro"/>
</dbReference>